<evidence type="ECO:0000256" key="1">
    <source>
        <dbReference type="ARBA" id="ARBA00005771"/>
    </source>
</evidence>
<dbReference type="RefSeq" id="XP_014675246.1">
    <property type="nucleotide sequence ID" value="XM_014819760.1"/>
</dbReference>
<protein>
    <submittedName>
        <fullName evidence="6">Sulfotransferase family cytosolic 1B member 1-like</fullName>
    </submittedName>
</protein>
<sequence>MVSCLVHLGPSLARSSSNIFGCTLRKLKKDAGSSCQTENDGERSTETKNGGERDGRNKARRGSENGGYTRRESYVSTTWAQEIVWLICHDADTNAAKKSNLEDRFPNLEHLYPGVKKIAKTPPPRYIKSHLPYGVIPADIWRAKCKVVYVARNPKDTSVSLYHFARLLRVTRFTGTFGEFFPHFTDSPAFYGGYWRHLRGFWRMREEPNVLFLFYEDMLKDTPAVIRKIANFFEKQLTEEQVQKIARYCSFDEMKQNSLSNMEWMKEAGFWMDGEGGLMRKGKVGDWKNDYTPEMSAEVDRLVEEKLTPLGIQFTYTSG</sequence>
<evidence type="ECO:0000256" key="2">
    <source>
        <dbReference type="ARBA" id="ARBA00022679"/>
    </source>
</evidence>
<dbReference type="InterPro" id="IPR000863">
    <property type="entry name" value="Sulfotransferase_dom"/>
</dbReference>
<keyword evidence="5" id="KW-1185">Reference proteome</keyword>
<feature type="compositionally biased region" description="Basic and acidic residues" evidence="3">
    <location>
        <begin position="40"/>
        <end position="69"/>
    </location>
</feature>
<feature type="domain" description="Sulfotransferase" evidence="4">
    <location>
        <begin position="77"/>
        <end position="308"/>
    </location>
</feature>
<dbReference type="Pfam" id="PF00685">
    <property type="entry name" value="Sulfotransfer_1"/>
    <property type="match status" value="1"/>
</dbReference>
<evidence type="ECO:0000313" key="6">
    <source>
        <dbReference type="RefSeq" id="XP_014675246.1"/>
    </source>
</evidence>
<evidence type="ECO:0000259" key="4">
    <source>
        <dbReference type="Pfam" id="PF00685"/>
    </source>
</evidence>
<feature type="region of interest" description="Disordered" evidence="3">
    <location>
        <begin position="31"/>
        <end position="69"/>
    </location>
</feature>
<evidence type="ECO:0000256" key="3">
    <source>
        <dbReference type="SAM" id="MobiDB-lite"/>
    </source>
</evidence>
<reference evidence="6" key="1">
    <citation type="submission" date="2025-08" db="UniProtKB">
        <authorList>
            <consortium name="RefSeq"/>
        </authorList>
    </citation>
    <scope>IDENTIFICATION</scope>
</reference>
<name>A0ABM1ESS5_PRICU</name>
<dbReference type="SUPFAM" id="SSF52540">
    <property type="entry name" value="P-loop containing nucleoside triphosphate hydrolases"/>
    <property type="match status" value="1"/>
</dbReference>
<dbReference type="Gene3D" id="3.40.50.300">
    <property type="entry name" value="P-loop containing nucleotide triphosphate hydrolases"/>
    <property type="match status" value="1"/>
</dbReference>
<keyword evidence="2" id="KW-0808">Transferase</keyword>
<accession>A0ABM1ESS5</accession>
<gene>
    <name evidence="6" type="primary">LOC106815316</name>
</gene>
<dbReference type="InterPro" id="IPR027417">
    <property type="entry name" value="P-loop_NTPase"/>
</dbReference>
<dbReference type="GeneID" id="106815316"/>
<proteinExistence type="inferred from homology"/>
<organism evidence="5 6">
    <name type="scientific">Priapulus caudatus</name>
    <name type="common">Priapulid worm</name>
    <dbReference type="NCBI Taxonomy" id="37621"/>
    <lineage>
        <taxon>Eukaryota</taxon>
        <taxon>Metazoa</taxon>
        <taxon>Ecdysozoa</taxon>
        <taxon>Scalidophora</taxon>
        <taxon>Priapulida</taxon>
        <taxon>Priapulimorpha</taxon>
        <taxon>Priapulimorphida</taxon>
        <taxon>Priapulidae</taxon>
        <taxon>Priapulus</taxon>
    </lineage>
</organism>
<evidence type="ECO:0000313" key="5">
    <source>
        <dbReference type="Proteomes" id="UP000695022"/>
    </source>
</evidence>
<dbReference type="Proteomes" id="UP000695022">
    <property type="component" value="Unplaced"/>
</dbReference>
<dbReference type="PANTHER" id="PTHR11783">
    <property type="entry name" value="SULFOTRANSFERASE SULT"/>
    <property type="match status" value="1"/>
</dbReference>
<comment type="similarity">
    <text evidence="1">Belongs to the sulfotransferase 1 family.</text>
</comment>